<feature type="transmembrane region" description="Helical" evidence="9">
    <location>
        <begin position="327"/>
        <end position="347"/>
    </location>
</feature>
<feature type="transmembrane region" description="Helical" evidence="9">
    <location>
        <begin position="254"/>
        <end position="280"/>
    </location>
</feature>
<dbReference type="AlphaFoldDB" id="A0A433DHM8"/>
<feature type="transmembrane region" description="Helical" evidence="9">
    <location>
        <begin position="286"/>
        <end position="306"/>
    </location>
</feature>
<feature type="transmembrane region" description="Helical" evidence="9">
    <location>
        <begin position="410"/>
        <end position="436"/>
    </location>
</feature>
<evidence type="ECO:0000256" key="5">
    <source>
        <dbReference type="ARBA" id="ARBA00022729"/>
    </source>
</evidence>
<keyword evidence="6 9" id="KW-1133">Transmembrane helix</keyword>
<keyword evidence="4 9" id="KW-0812">Transmembrane</keyword>
<keyword evidence="12" id="KW-1185">Reference proteome</keyword>
<comment type="caution">
    <text evidence="11">The sequence shown here is derived from an EMBL/GenBank/DDBJ whole genome shotgun (WGS) entry which is preliminary data.</text>
</comment>
<feature type="transmembrane region" description="Helical" evidence="9">
    <location>
        <begin position="359"/>
        <end position="380"/>
    </location>
</feature>
<proteinExistence type="inferred from homology"/>
<evidence type="ECO:0000256" key="4">
    <source>
        <dbReference type="ARBA" id="ARBA00022692"/>
    </source>
</evidence>
<gene>
    <name evidence="11" type="ORF">BC936DRAFT_139641</name>
</gene>
<dbReference type="Pfam" id="PF02990">
    <property type="entry name" value="EMP70"/>
    <property type="match status" value="1"/>
</dbReference>
<dbReference type="Proteomes" id="UP000268093">
    <property type="component" value="Unassembled WGS sequence"/>
</dbReference>
<keyword evidence="5" id="KW-0732">Signal</keyword>
<dbReference type="GO" id="GO:0072657">
    <property type="term" value="P:protein localization to membrane"/>
    <property type="evidence" value="ECO:0007669"/>
    <property type="project" value="TreeGrafter"/>
</dbReference>
<dbReference type="InterPro" id="IPR004240">
    <property type="entry name" value="EMP70"/>
</dbReference>
<dbReference type="EMBL" id="RBNI01001553">
    <property type="protein sequence ID" value="RUP50319.1"/>
    <property type="molecule type" value="Genomic_DNA"/>
</dbReference>
<comment type="similarity">
    <text evidence="3 9">Belongs to the nonaspanin (TM9SF) (TC 9.A.2) family.</text>
</comment>
<name>A0A433DHM8_9FUNG</name>
<comment type="subcellular location">
    <subcellularLocation>
        <location evidence="2">Golgi apparatus</location>
    </subcellularLocation>
    <subcellularLocation>
        <location evidence="1">Membrane</location>
        <topology evidence="1">Multi-pass membrane protein</topology>
    </subcellularLocation>
</comment>
<evidence type="ECO:0000256" key="3">
    <source>
        <dbReference type="ARBA" id="ARBA00005227"/>
    </source>
</evidence>
<keyword evidence="7" id="KW-0333">Golgi apparatus</keyword>
<evidence type="ECO:0000256" key="6">
    <source>
        <dbReference type="ARBA" id="ARBA00022989"/>
    </source>
</evidence>
<keyword evidence="8 9" id="KW-0472">Membrane</keyword>
<evidence type="ECO:0000313" key="11">
    <source>
        <dbReference type="EMBL" id="RUP50319.1"/>
    </source>
</evidence>
<evidence type="ECO:0000256" key="1">
    <source>
        <dbReference type="ARBA" id="ARBA00004141"/>
    </source>
</evidence>
<evidence type="ECO:0000256" key="2">
    <source>
        <dbReference type="ARBA" id="ARBA00004555"/>
    </source>
</evidence>
<evidence type="ECO:0000313" key="12">
    <source>
        <dbReference type="Proteomes" id="UP000268093"/>
    </source>
</evidence>
<evidence type="ECO:0000256" key="7">
    <source>
        <dbReference type="ARBA" id="ARBA00023034"/>
    </source>
</evidence>
<feature type="transmembrane region" description="Helical" evidence="9">
    <location>
        <begin position="537"/>
        <end position="566"/>
    </location>
</feature>
<evidence type="ECO:0000256" key="9">
    <source>
        <dbReference type="RuleBase" id="RU363079"/>
    </source>
</evidence>
<feature type="transmembrane region" description="Helical" evidence="9">
    <location>
        <begin position="190"/>
        <end position="212"/>
    </location>
</feature>
<dbReference type="GO" id="GO:0005794">
    <property type="term" value="C:Golgi apparatus"/>
    <property type="evidence" value="ECO:0007669"/>
    <property type="project" value="UniProtKB-SubCell"/>
</dbReference>
<evidence type="ECO:0000256" key="10">
    <source>
        <dbReference type="SAM" id="MobiDB-lite"/>
    </source>
</evidence>
<dbReference type="OrthoDB" id="1666796at2759"/>
<dbReference type="PANTHER" id="PTHR10766:SF55">
    <property type="entry name" value="TRANSMEMBRANE 9 SUPERFAMILY MEMBER 4"/>
    <property type="match status" value="1"/>
</dbReference>
<feature type="region of interest" description="Disordered" evidence="10">
    <location>
        <begin position="1"/>
        <end position="21"/>
    </location>
</feature>
<dbReference type="GO" id="GO:0016020">
    <property type="term" value="C:membrane"/>
    <property type="evidence" value="ECO:0007669"/>
    <property type="project" value="UniProtKB-SubCell"/>
</dbReference>
<organism evidence="11 12">
    <name type="scientific">Jimgerdemannia flammicorona</name>
    <dbReference type="NCBI Taxonomy" id="994334"/>
    <lineage>
        <taxon>Eukaryota</taxon>
        <taxon>Fungi</taxon>
        <taxon>Fungi incertae sedis</taxon>
        <taxon>Mucoromycota</taxon>
        <taxon>Mucoromycotina</taxon>
        <taxon>Endogonomycetes</taxon>
        <taxon>Endogonales</taxon>
        <taxon>Endogonaceae</taxon>
        <taxon>Jimgerdemannia</taxon>
    </lineage>
</organism>
<sequence length="582" mass="66429">MWTLTSRKHVSDNPRDAPSVPPRLRVLLMGKAQDCTKLCTKNLTAQDATDAKRFIREDYKVEWIVDNLPGAVVYVTTDSKVRSYVAGFPLGKYDPETDKAYINNHVNIKILYETKVEDPKDRLIVGFEIYPVSYKGDGCPQTIDHEKQEVENQKTTVKYTYSVKWEESNSVTWQNRWDTYLVTTDPQIHWYSIINSIIIMLFLTAMVAIIMLRTLNKDIASYNDEEFKEEQEDATGWKLVHGDVFRPPKHHSMLAPVLGSGVQITMMTIATMFFAIFGILNPSYRGGLISFALFLFVLSGAFAGYYSARLYKVFKGASWQRNAVNTALIVPGFLFSLVFILNLFVWSQHSSSAIPFGTFFALVLMWFGISLPLVFIGAYFGNRKKVIEHPVRTNQIPRQIPDQVWYLKPVVSIMVGGLMPFAVIFIELFFILKFIWQDQFYYMFGFLGLVFVILVITCIEITVVITITTGGGARSSFPGRPPCTSTCNRWPFLDLPLHRLSLPFDDCTNPTLTFPINSYSVFYYTTRLRITGFVPGLIYFVNSFLACFAYGLCTGTLGFFATYWFMRKIYAAIKVRGGILRM</sequence>
<accession>A0A433DHM8</accession>
<reference evidence="11 12" key="1">
    <citation type="journal article" date="2018" name="New Phytol.">
        <title>Phylogenomics of Endogonaceae and evolution of mycorrhizas within Mucoromycota.</title>
        <authorList>
            <person name="Chang Y."/>
            <person name="Desiro A."/>
            <person name="Na H."/>
            <person name="Sandor L."/>
            <person name="Lipzen A."/>
            <person name="Clum A."/>
            <person name="Barry K."/>
            <person name="Grigoriev I.V."/>
            <person name="Martin F.M."/>
            <person name="Stajich J.E."/>
            <person name="Smith M.E."/>
            <person name="Bonito G."/>
            <person name="Spatafora J.W."/>
        </authorList>
    </citation>
    <scope>NUCLEOTIDE SEQUENCE [LARGE SCALE GENOMIC DNA]</scope>
    <source>
        <strain evidence="11 12">GMNB39</strain>
    </source>
</reference>
<protein>
    <recommendedName>
        <fullName evidence="9">Transmembrane 9 superfamily member</fullName>
    </recommendedName>
</protein>
<dbReference type="PANTHER" id="PTHR10766">
    <property type="entry name" value="TRANSMEMBRANE 9 SUPERFAMILY PROTEIN"/>
    <property type="match status" value="1"/>
</dbReference>
<evidence type="ECO:0000256" key="8">
    <source>
        <dbReference type="ARBA" id="ARBA00023136"/>
    </source>
</evidence>
<feature type="transmembrane region" description="Helical" evidence="9">
    <location>
        <begin position="442"/>
        <end position="467"/>
    </location>
</feature>